<keyword evidence="6" id="KW-0411">Iron-sulfur</keyword>
<evidence type="ECO:0000313" key="9">
    <source>
        <dbReference type="Proteomes" id="UP000064189"/>
    </source>
</evidence>
<dbReference type="Pfam" id="PF04055">
    <property type="entry name" value="Radical_SAM"/>
    <property type="match status" value="1"/>
</dbReference>
<protein>
    <submittedName>
        <fullName evidence="8">Radical SAM protein</fullName>
    </submittedName>
</protein>
<dbReference type="SFLD" id="SFLDG01387">
    <property type="entry name" value="BtrN-like_SPASM_domain_contain"/>
    <property type="match status" value="1"/>
</dbReference>
<dbReference type="SFLD" id="SFLDS00029">
    <property type="entry name" value="Radical_SAM"/>
    <property type="match status" value="1"/>
</dbReference>
<dbReference type="InterPro" id="IPR023885">
    <property type="entry name" value="4Fe4S-binding_SPASM_dom"/>
</dbReference>
<dbReference type="SFLD" id="SFLDG01067">
    <property type="entry name" value="SPASM/twitch_domain_containing"/>
    <property type="match status" value="1"/>
</dbReference>
<dbReference type="InterPro" id="IPR013785">
    <property type="entry name" value="Aldolase_TIM"/>
</dbReference>
<dbReference type="PROSITE" id="PS51918">
    <property type="entry name" value="RADICAL_SAM"/>
    <property type="match status" value="1"/>
</dbReference>
<dbReference type="AlphaFoldDB" id="A0A109MVQ2"/>
<dbReference type="Gene3D" id="3.20.20.70">
    <property type="entry name" value="Aldolase class I"/>
    <property type="match status" value="1"/>
</dbReference>
<dbReference type="PANTHER" id="PTHR43787:SF10">
    <property type="entry name" value="COFACTOR MODIFYING PROTEIN"/>
    <property type="match status" value="1"/>
</dbReference>
<sequence length="293" mass="33613">MRKFKKVYVEITNICNLKCNFCPSSSLQRTLKFMDPEGFTHVIEKIKPHTDHIYFHLMGEPFLNKNLGTFLDISAENDLKVNITTNGTLIQKVKEKLLSKKALRQINISLHSFEANDTTNSLDTYVSNIADFINEANATSEVICAIRLWNMDTDELKASNGLNDDILSMLEEKLSLDIRLSEALQQKNNIKLKDRVYINMAEKFEWPELDRDIIDENIFCYALRDQLGILVDGTVVPCCLDSEGKIPLGNIFETSLEDILNGERARNMYDGFSRRCAVEELCKRCGYAKRHKK</sequence>
<evidence type="ECO:0000256" key="3">
    <source>
        <dbReference type="ARBA" id="ARBA00022691"/>
    </source>
</evidence>
<dbReference type="SUPFAM" id="SSF102114">
    <property type="entry name" value="Radical SAM enzymes"/>
    <property type="match status" value="1"/>
</dbReference>
<gene>
    <name evidence="8" type="ORF">AS888_24105</name>
</gene>
<evidence type="ECO:0000256" key="5">
    <source>
        <dbReference type="ARBA" id="ARBA00023004"/>
    </source>
</evidence>
<evidence type="ECO:0000256" key="6">
    <source>
        <dbReference type="ARBA" id="ARBA00023014"/>
    </source>
</evidence>
<evidence type="ECO:0000256" key="4">
    <source>
        <dbReference type="ARBA" id="ARBA00022723"/>
    </source>
</evidence>
<dbReference type="GO" id="GO:0046872">
    <property type="term" value="F:metal ion binding"/>
    <property type="evidence" value="ECO:0007669"/>
    <property type="project" value="UniProtKB-KW"/>
</dbReference>
<comment type="cofactor">
    <cofactor evidence="1">
        <name>[4Fe-4S] cluster</name>
        <dbReference type="ChEBI" id="CHEBI:49883"/>
    </cofactor>
</comment>
<dbReference type="Pfam" id="PF13186">
    <property type="entry name" value="SPASM"/>
    <property type="match status" value="1"/>
</dbReference>
<name>A0A109MVQ2_9BACI</name>
<keyword evidence="4" id="KW-0479">Metal-binding</keyword>
<reference evidence="8 9" key="1">
    <citation type="submission" date="2015-11" db="EMBL/GenBank/DDBJ databases">
        <title>Genome Sequence of Bacillus simplex strain VanAntwerpen2.</title>
        <authorList>
            <person name="Couger M.B."/>
        </authorList>
    </citation>
    <scope>NUCLEOTIDE SEQUENCE [LARGE SCALE GENOMIC DNA]</scope>
    <source>
        <strain evidence="8 9">VanAntwerpen02</strain>
    </source>
</reference>
<keyword evidence="5" id="KW-0408">Iron</keyword>
<comment type="caution">
    <text evidence="8">The sequence shown here is derived from an EMBL/GenBank/DDBJ whole genome shotgun (WGS) entry which is preliminary data.</text>
</comment>
<feature type="domain" description="Radical SAM core" evidence="7">
    <location>
        <begin position="1"/>
        <end position="217"/>
    </location>
</feature>
<dbReference type="GO" id="GO:0003824">
    <property type="term" value="F:catalytic activity"/>
    <property type="evidence" value="ECO:0007669"/>
    <property type="project" value="InterPro"/>
</dbReference>
<dbReference type="RefSeq" id="WP_061143250.1">
    <property type="nucleotide sequence ID" value="NZ_LNNH01000032.1"/>
</dbReference>
<dbReference type="PANTHER" id="PTHR43787">
    <property type="entry name" value="FEMO COFACTOR BIOSYNTHESIS PROTEIN NIFB-RELATED"/>
    <property type="match status" value="1"/>
</dbReference>
<evidence type="ECO:0000259" key="7">
    <source>
        <dbReference type="PROSITE" id="PS51918"/>
    </source>
</evidence>
<accession>A0A109MVQ2</accession>
<dbReference type="CDD" id="cd21122">
    <property type="entry name" value="SPASM_rSAM"/>
    <property type="match status" value="1"/>
</dbReference>
<proteinExistence type="predicted"/>
<organism evidence="8 9">
    <name type="scientific">Peribacillus simplex</name>
    <dbReference type="NCBI Taxonomy" id="1478"/>
    <lineage>
        <taxon>Bacteria</taxon>
        <taxon>Bacillati</taxon>
        <taxon>Bacillota</taxon>
        <taxon>Bacilli</taxon>
        <taxon>Bacillales</taxon>
        <taxon>Bacillaceae</taxon>
        <taxon>Peribacillus</taxon>
    </lineage>
</organism>
<keyword evidence="9" id="KW-1185">Reference proteome</keyword>
<dbReference type="CDD" id="cd01335">
    <property type="entry name" value="Radical_SAM"/>
    <property type="match status" value="1"/>
</dbReference>
<keyword evidence="2" id="KW-0004">4Fe-4S</keyword>
<evidence type="ECO:0000313" key="8">
    <source>
        <dbReference type="EMBL" id="KWW16517.1"/>
    </source>
</evidence>
<keyword evidence="3" id="KW-0949">S-adenosyl-L-methionine</keyword>
<dbReference type="InterPro" id="IPR058240">
    <property type="entry name" value="rSAM_sf"/>
</dbReference>
<dbReference type="GO" id="GO:0051539">
    <property type="term" value="F:4 iron, 4 sulfur cluster binding"/>
    <property type="evidence" value="ECO:0007669"/>
    <property type="project" value="UniProtKB-KW"/>
</dbReference>
<evidence type="ECO:0000256" key="2">
    <source>
        <dbReference type="ARBA" id="ARBA00022485"/>
    </source>
</evidence>
<dbReference type="InterPro" id="IPR007197">
    <property type="entry name" value="rSAM"/>
</dbReference>
<dbReference type="InterPro" id="IPR034391">
    <property type="entry name" value="AdoMet-like_SPASM_containing"/>
</dbReference>
<dbReference type="Proteomes" id="UP000064189">
    <property type="component" value="Unassembled WGS sequence"/>
</dbReference>
<evidence type="ECO:0000256" key="1">
    <source>
        <dbReference type="ARBA" id="ARBA00001966"/>
    </source>
</evidence>
<dbReference type="EMBL" id="LNNH01000032">
    <property type="protein sequence ID" value="KWW16517.1"/>
    <property type="molecule type" value="Genomic_DNA"/>
</dbReference>